<feature type="transmembrane region" description="Helical" evidence="2">
    <location>
        <begin position="6"/>
        <end position="25"/>
    </location>
</feature>
<feature type="region of interest" description="Disordered" evidence="1">
    <location>
        <begin position="215"/>
        <end position="241"/>
    </location>
</feature>
<evidence type="ECO:0000256" key="1">
    <source>
        <dbReference type="SAM" id="MobiDB-lite"/>
    </source>
</evidence>
<feature type="transmembrane region" description="Helical" evidence="2">
    <location>
        <begin position="91"/>
        <end position="113"/>
    </location>
</feature>
<organism evidence="3 4">
    <name type="scientific">Amycolatopsis lexingtonensis</name>
    <dbReference type="NCBI Taxonomy" id="218822"/>
    <lineage>
        <taxon>Bacteria</taxon>
        <taxon>Bacillati</taxon>
        <taxon>Actinomycetota</taxon>
        <taxon>Actinomycetes</taxon>
        <taxon>Pseudonocardiales</taxon>
        <taxon>Pseudonocardiaceae</taxon>
        <taxon>Amycolatopsis</taxon>
    </lineage>
</organism>
<proteinExistence type="predicted"/>
<feature type="transmembrane region" description="Helical" evidence="2">
    <location>
        <begin position="46"/>
        <end position="66"/>
    </location>
</feature>
<gene>
    <name evidence="3" type="ORF">H4696_007591</name>
</gene>
<evidence type="ECO:0000313" key="4">
    <source>
        <dbReference type="Proteomes" id="UP000631670"/>
    </source>
</evidence>
<sequence length="241" mass="26418">MIPSTWLAVVLFLIVVAPGLFFDLLGARRRVEAAESAFREIGRVALGSLGFTLVTLLLLLGVRWVFPRLLFDPKSLILGGSAYLAEHYGQVVLTIVAATVVSHAFAFGLHKWLARRQGETYRKISVWGKAFRDGVPPGHAVFVRVRLSSGLVYTGQVENFTADLPMADRELLLRKPLAAKLDADSALSPLPDVYDRVVLRGSEIDVISVEYRRVPPSAGKKRLQRSSTQNGDTGPTPLPSE</sequence>
<dbReference type="EMBL" id="JADBEG010000001">
    <property type="protein sequence ID" value="MBE1500491.1"/>
    <property type="molecule type" value="Genomic_DNA"/>
</dbReference>
<keyword evidence="2" id="KW-0472">Membrane</keyword>
<accession>A0ABR9IBD1</accession>
<dbReference type="Pfam" id="PF19865">
    <property type="entry name" value="DUF6338"/>
    <property type="match status" value="1"/>
</dbReference>
<evidence type="ECO:0000256" key="2">
    <source>
        <dbReference type="SAM" id="Phobius"/>
    </source>
</evidence>
<reference evidence="3 4" key="1">
    <citation type="submission" date="2020-10" db="EMBL/GenBank/DDBJ databases">
        <title>Sequencing the genomes of 1000 actinobacteria strains.</title>
        <authorList>
            <person name="Klenk H.-P."/>
        </authorList>
    </citation>
    <scope>NUCLEOTIDE SEQUENCE [LARGE SCALE GENOMIC DNA]</scope>
    <source>
        <strain evidence="3 4">DSM 44653</strain>
    </source>
</reference>
<keyword evidence="2" id="KW-1133">Transmembrane helix</keyword>
<dbReference type="InterPro" id="IPR045919">
    <property type="entry name" value="DUF6338"/>
</dbReference>
<dbReference type="RefSeq" id="WP_086863235.1">
    <property type="nucleotide sequence ID" value="NZ_JADBEG010000001.1"/>
</dbReference>
<comment type="caution">
    <text evidence="3">The sequence shown here is derived from an EMBL/GenBank/DDBJ whole genome shotgun (WGS) entry which is preliminary data.</text>
</comment>
<evidence type="ECO:0000313" key="3">
    <source>
        <dbReference type="EMBL" id="MBE1500491.1"/>
    </source>
</evidence>
<name>A0ABR9IBD1_9PSEU</name>
<keyword evidence="4" id="KW-1185">Reference proteome</keyword>
<protein>
    <submittedName>
        <fullName evidence="3">Uncharacterized protein</fullName>
    </submittedName>
</protein>
<dbReference type="Proteomes" id="UP000631670">
    <property type="component" value="Unassembled WGS sequence"/>
</dbReference>
<keyword evidence="2" id="KW-0812">Transmembrane</keyword>